<dbReference type="RefSeq" id="WP_045891002.1">
    <property type="nucleotide sequence ID" value="NZ_JZKT01000121.1"/>
</dbReference>
<dbReference type="GO" id="GO:0003677">
    <property type="term" value="F:DNA binding"/>
    <property type="evidence" value="ECO:0007669"/>
    <property type="project" value="InterPro"/>
</dbReference>
<dbReference type="AlphaFoldDB" id="A0AAW3HAB5"/>
<evidence type="ECO:0008006" key="3">
    <source>
        <dbReference type="Google" id="ProtNLM"/>
    </source>
</evidence>
<dbReference type="InterPro" id="IPR001668">
    <property type="entry name" value="Mob_Pre"/>
</dbReference>
<keyword evidence="2" id="KW-1185">Reference proteome</keyword>
<protein>
    <recommendedName>
        <fullName evidence="3">Plasmid recombination enzyme</fullName>
    </recommendedName>
</protein>
<gene>
    <name evidence="1" type="ORF">SG71_25230</name>
</gene>
<dbReference type="Gene3D" id="3.30.930.30">
    <property type="match status" value="1"/>
</dbReference>
<evidence type="ECO:0000313" key="1">
    <source>
        <dbReference type="EMBL" id="KJX26357.1"/>
    </source>
</evidence>
<dbReference type="EMBL" id="JZKT01000121">
    <property type="protein sequence ID" value="KJX26357.1"/>
    <property type="molecule type" value="Genomic_DNA"/>
</dbReference>
<dbReference type="GO" id="GO:0006310">
    <property type="term" value="P:DNA recombination"/>
    <property type="evidence" value="ECO:0007669"/>
    <property type="project" value="InterPro"/>
</dbReference>
<dbReference type="Proteomes" id="UP000033354">
    <property type="component" value="Unassembled WGS sequence"/>
</dbReference>
<proteinExistence type="predicted"/>
<organism evidence="1 2">
    <name type="scientific">Enterobacter chengduensis</name>
    <dbReference type="NCBI Taxonomy" id="2494701"/>
    <lineage>
        <taxon>Bacteria</taxon>
        <taxon>Pseudomonadati</taxon>
        <taxon>Pseudomonadota</taxon>
        <taxon>Gammaproteobacteria</taxon>
        <taxon>Enterobacterales</taxon>
        <taxon>Enterobacteriaceae</taxon>
        <taxon>Enterobacter</taxon>
        <taxon>Enterobacter cloacae complex</taxon>
    </lineage>
</organism>
<evidence type="ECO:0000313" key="2">
    <source>
        <dbReference type="Proteomes" id="UP000033354"/>
    </source>
</evidence>
<comment type="caution">
    <text evidence="1">The sequence shown here is derived from an EMBL/GenBank/DDBJ whole genome shotgun (WGS) entry which is preliminary data.</text>
</comment>
<reference evidence="1 2" key="1">
    <citation type="submission" date="2015-02" db="EMBL/GenBank/DDBJ databases">
        <authorList>
            <person name="Adams M."/>
            <person name="Sutton G."/>
            <person name="Nelson K."/>
            <person name="Bonomo R."/>
            <person name="McCorrison J."/>
            <person name="Sanka R."/>
            <person name="Brinkac L."/>
            <person name="Nierman W."/>
        </authorList>
    </citation>
    <scope>NUCLEOTIDE SEQUENCE [LARGE SCALE GENOMIC DNA]</scope>
    <source>
        <strain evidence="1 2">CIDEIMsCOL9</strain>
    </source>
</reference>
<feature type="non-terminal residue" evidence="1">
    <location>
        <position position="158"/>
    </location>
</feature>
<dbReference type="Pfam" id="PF01076">
    <property type="entry name" value="Mob_Pre"/>
    <property type="match status" value="1"/>
</dbReference>
<name>A0AAW3HAB5_9ENTR</name>
<sequence length="158" mass="18385">MSYQFIHIEDYSRTIAKKKKNDGKEKYNKETKGRSVRDIIAEAKREIGNCPHVENPKDPILLFGVDLDEVEKLAYEYHENTKLTDKNGKEKKLRSDANILLAGVVSLNRENEDIWDEYKKDAIAFLSNKYGKKLVSVIEHTDEENPHFHFYVIQDVGK</sequence>
<accession>A0AAW3HAB5</accession>